<dbReference type="GO" id="GO:0005634">
    <property type="term" value="C:nucleus"/>
    <property type="evidence" value="ECO:0007669"/>
    <property type="project" value="TreeGrafter"/>
</dbReference>
<dbReference type="GO" id="GO:0019901">
    <property type="term" value="F:protein kinase binding"/>
    <property type="evidence" value="ECO:0007669"/>
    <property type="project" value="InterPro"/>
</dbReference>
<sequence>FFEKPSDFFVGNSSMSETIRFDLGTNPTDVTIQALSLLLTKITTANDKVISSERPEHHSTHKRSSSHAGCTCFHARSVPSIAILPYLQRINRYCPAANEVFLSLLIYFDRMAQSAVNMRIDSFNIHRLIISGVTIASKLFSDTFFTNTRYAKVGGLPVAELNSLELEFLHLNNFDLYISVEELQEYGDQLLKHWYNHEAETSQKAASKRKMSHPQSEEYEQPRDHESSRNSETDILKADTVRMRQLSIDDGTGTGRRRSSSAAQSPITPNSNSTANDASKYTTPDKTQPPVGVFSHKGQPNIAHQFT</sequence>
<feature type="compositionally biased region" description="Polar residues" evidence="1">
    <location>
        <begin position="260"/>
        <end position="286"/>
    </location>
</feature>
<dbReference type="Pfam" id="PF08613">
    <property type="entry name" value="Cyclin"/>
    <property type="match status" value="1"/>
</dbReference>
<evidence type="ECO:0000313" key="2">
    <source>
        <dbReference type="EMBL" id="KAG2188224.1"/>
    </source>
</evidence>
<feature type="compositionally biased region" description="Basic and acidic residues" evidence="1">
    <location>
        <begin position="220"/>
        <end position="242"/>
    </location>
</feature>
<feature type="non-terminal residue" evidence="2">
    <location>
        <position position="307"/>
    </location>
</feature>
<name>A0A8H7QAG1_9FUNG</name>
<dbReference type="PANTHER" id="PTHR15615:SF94">
    <property type="entry name" value="PHO85 CYCLIN-6-RELATED"/>
    <property type="match status" value="1"/>
</dbReference>
<dbReference type="PANTHER" id="PTHR15615">
    <property type="match status" value="1"/>
</dbReference>
<dbReference type="AlphaFoldDB" id="A0A8H7QAG1"/>
<dbReference type="CDD" id="cd20558">
    <property type="entry name" value="CYCLIN_ScPCL7-like"/>
    <property type="match status" value="1"/>
</dbReference>
<dbReference type="GO" id="GO:0000307">
    <property type="term" value="C:cyclin-dependent protein kinase holoenzyme complex"/>
    <property type="evidence" value="ECO:0007669"/>
    <property type="project" value="TreeGrafter"/>
</dbReference>
<dbReference type="OrthoDB" id="1060854at2759"/>
<comment type="caution">
    <text evidence="2">The sequence shown here is derived from an EMBL/GenBank/DDBJ whole genome shotgun (WGS) entry which is preliminary data.</text>
</comment>
<gene>
    <name evidence="2" type="ORF">INT44_000976</name>
</gene>
<dbReference type="Proteomes" id="UP000612746">
    <property type="component" value="Unassembled WGS sequence"/>
</dbReference>
<organism evidence="2 3">
    <name type="scientific">Umbelopsis vinacea</name>
    <dbReference type="NCBI Taxonomy" id="44442"/>
    <lineage>
        <taxon>Eukaryota</taxon>
        <taxon>Fungi</taxon>
        <taxon>Fungi incertae sedis</taxon>
        <taxon>Mucoromycota</taxon>
        <taxon>Mucoromycotina</taxon>
        <taxon>Umbelopsidomycetes</taxon>
        <taxon>Umbelopsidales</taxon>
        <taxon>Umbelopsidaceae</taxon>
        <taxon>Umbelopsis</taxon>
    </lineage>
</organism>
<dbReference type="Gene3D" id="1.10.472.10">
    <property type="entry name" value="Cyclin-like"/>
    <property type="match status" value="1"/>
</dbReference>
<reference evidence="2" key="1">
    <citation type="submission" date="2020-12" db="EMBL/GenBank/DDBJ databases">
        <title>Metabolic potential, ecology and presence of endohyphal bacteria is reflected in genomic diversity of Mucoromycotina.</title>
        <authorList>
            <person name="Muszewska A."/>
            <person name="Okrasinska A."/>
            <person name="Steczkiewicz K."/>
            <person name="Drgas O."/>
            <person name="Orlowska M."/>
            <person name="Perlinska-Lenart U."/>
            <person name="Aleksandrzak-Piekarczyk T."/>
            <person name="Szatraj K."/>
            <person name="Zielenkiewicz U."/>
            <person name="Pilsyk S."/>
            <person name="Malc E."/>
            <person name="Mieczkowski P."/>
            <person name="Kruszewska J.S."/>
            <person name="Biernat P."/>
            <person name="Pawlowska J."/>
        </authorList>
    </citation>
    <scope>NUCLEOTIDE SEQUENCE</scope>
    <source>
        <strain evidence="2">WA0000051536</strain>
    </source>
</reference>
<dbReference type="InterPro" id="IPR013922">
    <property type="entry name" value="Cyclin_PHO80-like"/>
</dbReference>
<dbReference type="EMBL" id="JAEPRA010000002">
    <property type="protein sequence ID" value="KAG2188224.1"/>
    <property type="molecule type" value="Genomic_DNA"/>
</dbReference>
<accession>A0A8H7QAG1</accession>
<proteinExistence type="predicted"/>
<evidence type="ECO:0000256" key="1">
    <source>
        <dbReference type="SAM" id="MobiDB-lite"/>
    </source>
</evidence>
<feature type="region of interest" description="Disordered" evidence="1">
    <location>
        <begin position="202"/>
        <end position="307"/>
    </location>
</feature>
<keyword evidence="3" id="KW-1185">Reference proteome</keyword>
<dbReference type="GO" id="GO:0016538">
    <property type="term" value="F:cyclin-dependent protein serine/threonine kinase regulator activity"/>
    <property type="evidence" value="ECO:0007669"/>
    <property type="project" value="TreeGrafter"/>
</dbReference>
<evidence type="ECO:0008006" key="4">
    <source>
        <dbReference type="Google" id="ProtNLM"/>
    </source>
</evidence>
<evidence type="ECO:0000313" key="3">
    <source>
        <dbReference type="Proteomes" id="UP000612746"/>
    </source>
</evidence>
<protein>
    <recommendedName>
        <fullName evidence="4">Cyclin-domain-containing protein</fullName>
    </recommendedName>
</protein>